<sequence>MVIQGSMVFFAAYFNVMLLGFQSRLMRDNRWQLSMVMTILITLAQSATMWAVANNHLGMPVFLVLSCMGGSLGIGSSHFFYRAYDKWVSEKKRLDKNQ</sequence>
<evidence type="ECO:0000313" key="3">
    <source>
        <dbReference type="Proteomes" id="UP000002867"/>
    </source>
</evidence>
<dbReference type="RefSeq" id="YP_006382493.1">
    <property type="nucleotide sequence ID" value="NC_017971.2"/>
</dbReference>
<organism evidence="2 3">
    <name type="scientific">Pseudomonas phage tf</name>
    <dbReference type="NCBI Taxonomy" id="1114179"/>
    <lineage>
        <taxon>Viruses</taxon>
        <taxon>Duplodnaviria</taxon>
        <taxon>Heunggongvirae</taxon>
        <taxon>Uroviricota</taxon>
        <taxon>Caudoviricetes</taxon>
        <taxon>Krylovvirus</taxon>
        <taxon>Krylovvirus tf</taxon>
    </lineage>
</organism>
<feature type="transmembrane region" description="Helical" evidence="1">
    <location>
        <begin position="59"/>
        <end position="81"/>
    </location>
</feature>
<dbReference type="Proteomes" id="UP000002867">
    <property type="component" value="Segment"/>
</dbReference>
<gene>
    <name evidence="2" type="ORF">tf_32</name>
</gene>
<proteinExistence type="predicted"/>
<dbReference type="GeneID" id="12979145"/>
<keyword evidence="1" id="KW-0472">Membrane</keyword>
<dbReference type="OrthoDB" id="26983at10239"/>
<name>I2FLQ4_9CAUD</name>
<dbReference type="EMBL" id="HE611333">
    <property type="protein sequence ID" value="CCE60788.1"/>
    <property type="molecule type" value="Genomic_DNA"/>
</dbReference>
<evidence type="ECO:0000256" key="1">
    <source>
        <dbReference type="SAM" id="Phobius"/>
    </source>
</evidence>
<accession>I2FLQ4</accession>
<keyword evidence="3" id="KW-1185">Reference proteome</keyword>
<evidence type="ECO:0000313" key="2">
    <source>
        <dbReference type="EMBL" id="CCE60788.1"/>
    </source>
</evidence>
<keyword evidence="1" id="KW-0812">Transmembrane</keyword>
<protein>
    <submittedName>
        <fullName evidence="2">Uncharacterized protein</fullName>
    </submittedName>
</protein>
<reference evidence="2 3" key="1">
    <citation type="journal article" date="2012" name="PLoS ONE">
        <title>Genomic Analysis of Pseudomonas putida Phage tf with Localized Single-Strand DNA Interruptions.</title>
        <authorList>
            <person name="Glukhov A.S."/>
            <person name="Krutilina A.I."/>
            <person name="Shlyapnikov M.G."/>
            <person name="Severinov K."/>
            <person name="Lavysh D."/>
            <person name="Kochetkov V.V."/>
            <person name="McGrath J.W."/>
            <person name="de Leeuwe C."/>
            <person name="Shaburova O.V."/>
            <person name="Krylov V.N."/>
            <person name="Akulenko N.V."/>
            <person name="Kulakov L.A."/>
        </authorList>
    </citation>
    <scope>NUCLEOTIDE SEQUENCE [LARGE SCALE GENOMIC DNA]</scope>
</reference>
<dbReference type="KEGG" id="vg:12979145"/>
<keyword evidence="1" id="KW-1133">Transmembrane helix</keyword>
<feature type="transmembrane region" description="Helical" evidence="1">
    <location>
        <begin position="33"/>
        <end position="53"/>
    </location>
</feature>